<dbReference type="AlphaFoldDB" id="A0A7W6ZJG4"/>
<protein>
    <submittedName>
        <fullName evidence="3">Uncharacterized protein</fullName>
    </submittedName>
</protein>
<comment type="caution">
    <text evidence="3">The sequence shown here is derived from an EMBL/GenBank/DDBJ whole genome shotgun (WGS) entry which is preliminary data.</text>
</comment>
<dbReference type="EMBL" id="JACIHU010000009">
    <property type="protein sequence ID" value="MBB4481450.1"/>
    <property type="molecule type" value="Genomic_DNA"/>
</dbReference>
<gene>
    <name evidence="2" type="ORF">GGE46_004048</name>
    <name evidence="3" type="ORF">GGE57_004045</name>
</gene>
<accession>A0A7W6ZJG4</accession>
<evidence type="ECO:0000313" key="4">
    <source>
        <dbReference type="Proteomes" id="UP000523431"/>
    </source>
</evidence>
<dbReference type="Proteomes" id="UP000557344">
    <property type="component" value="Unassembled WGS sequence"/>
</dbReference>
<evidence type="ECO:0000256" key="1">
    <source>
        <dbReference type="SAM" id="Phobius"/>
    </source>
</evidence>
<dbReference type="EMBL" id="JACIID010000009">
    <property type="protein sequence ID" value="MBB4537279.1"/>
    <property type="molecule type" value="Genomic_DNA"/>
</dbReference>
<keyword evidence="1" id="KW-1133">Transmembrane helix</keyword>
<evidence type="ECO:0000313" key="3">
    <source>
        <dbReference type="EMBL" id="MBB4537279.1"/>
    </source>
</evidence>
<feature type="transmembrane region" description="Helical" evidence="1">
    <location>
        <begin position="72"/>
        <end position="93"/>
    </location>
</feature>
<evidence type="ECO:0000313" key="2">
    <source>
        <dbReference type="EMBL" id="MBB4481450.1"/>
    </source>
</evidence>
<dbReference type="Proteomes" id="UP000523431">
    <property type="component" value="Unassembled WGS sequence"/>
</dbReference>
<keyword evidence="1" id="KW-0812">Transmembrane</keyword>
<feature type="transmembrane region" description="Helical" evidence="1">
    <location>
        <begin position="40"/>
        <end position="65"/>
    </location>
</feature>
<reference evidence="4 5" key="1">
    <citation type="submission" date="2020-08" db="EMBL/GenBank/DDBJ databases">
        <title>Genomic Encyclopedia of Type Strains, Phase IV (KMG-V): Genome sequencing to study the core and pangenomes of soil and plant-associated prokaryotes.</title>
        <authorList>
            <person name="Whitman W."/>
        </authorList>
    </citation>
    <scope>NUCLEOTIDE SEQUENCE [LARGE SCALE GENOMIC DNA]</scope>
    <source>
        <strain evidence="2 5">SEMIA 471</strain>
        <strain evidence="3 4">SEMIA 489</strain>
    </source>
</reference>
<evidence type="ECO:0000313" key="5">
    <source>
        <dbReference type="Proteomes" id="UP000557344"/>
    </source>
</evidence>
<keyword evidence="1" id="KW-0472">Membrane</keyword>
<proteinExistence type="predicted"/>
<organism evidence="3 4">
    <name type="scientific">Rhizobium etli</name>
    <dbReference type="NCBI Taxonomy" id="29449"/>
    <lineage>
        <taxon>Bacteria</taxon>
        <taxon>Pseudomonadati</taxon>
        <taxon>Pseudomonadota</taxon>
        <taxon>Alphaproteobacteria</taxon>
        <taxon>Hyphomicrobiales</taxon>
        <taxon>Rhizobiaceae</taxon>
        <taxon>Rhizobium/Agrobacterium group</taxon>
        <taxon>Rhizobium</taxon>
    </lineage>
</organism>
<name>A0A7W6ZJG4_RHIET</name>
<sequence length="99" mass="10360">MRSLALTVCAVFSVLALSGGILLGAFLMMSPSGGGFFPNLGAVLGLLVLGTGNLVSSFCNGIYWCFARAPRWLGMVALAQSLPTLLFAGLLIFGMDPMW</sequence>